<evidence type="ECO:0008006" key="6">
    <source>
        <dbReference type="Google" id="ProtNLM"/>
    </source>
</evidence>
<feature type="transmembrane region" description="Helical" evidence="2">
    <location>
        <begin position="12"/>
        <end position="32"/>
    </location>
</feature>
<dbReference type="AlphaFoldDB" id="A0A0B2UVH1"/>
<evidence type="ECO:0000313" key="4">
    <source>
        <dbReference type="EMBL" id="VDM46757.1"/>
    </source>
</evidence>
<feature type="transmembrane region" description="Helical" evidence="2">
    <location>
        <begin position="44"/>
        <end position="63"/>
    </location>
</feature>
<organism evidence="3 5">
    <name type="scientific">Toxocara canis</name>
    <name type="common">Canine roundworm</name>
    <dbReference type="NCBI Taxonomy" id="6265"/>
    <lineage>
        <taxon>Eukaryota</taxon>
        <taxon>Metazoa</taxon>
        <taxon>Ecdysozoa</taxon>
        <taxon>Nematoda</taxon>
        <taxon>Chromadorea</taxon>
        <taxon>Rhabditida</taxon>
        <taxon>Spirurina</taxon>
        <taxon>Ascaridomorpha</taxon>
        <taxon>Ascaridoidea</taxon>
        <taxon>Toxocaridae</taxon>
        <taxon>Toxocara</taxon>
    </lineage>
</organism>
<protein>
    <recommendedName>
        <fullName evidence="6">Transmembrane protein</fullName>
    </recommendedName>
</protein>
<dbReference type="EMBL" id="UYWY01022862">
    <property type="protein sequence ID" value="VDM46757.1"/>
    <property type="molecule type" value="Genomic_DNA"/>
</dbReference>
<keyword evidence="2" id="KW-1133">Transmembrane helix</keyword>
<keyword evidence="2" id="KW-0472">Membrane</keyword>
<keyword evidence="2" id="KW-0812">Transmembrane</keyword>
<proteinExistence type="predicted"/>
<feature type="region of interest" description="Disordered" evidence="1">
    <location>
        <begin position="188"/>
        <end position="207"/>
    </location>
</feature>
<reference evidence="3 5" key="1">
    <citation type="submission" date="2014-11" db="EMBL/GenBank/DDBJ databases">
        <title>Genetic blueprint of the zoonotic pathogen Toxocara canis.</title>
        <authorList>
            <person name="Zhu X.-Q."/>
            <person name="Korhonen P.K."/>
            <person name="Cai H."/>
            <person name="Young N.D."/>
            <person name="Nejsum P."/>
            <person name="von Samson-Himmelstjerna G."/>
            <person name="Boag P.R."/>
            <person name="Tan P."/>
            <person name="Li Q."/>
            <person name="Min J."/>
            <person name="Yang Y."/>
            <person name="Wang X."/>
            <person name="Fang X."/>
            <person name="Hall R.S."/>
            <person name="Hofmann A."/>
            <person name="Sternberg P.W."/>
            <person name="Jex A.R."/>
            <person name="Gasser R.B."/>
        </authorList>
    </citation>
    <scope>NUCLEOTIDE SEQUENCE [LARGE SCALE GENOMIC DNA]</scope>
    <source>
        <strain evidence="3">PN_DK_2014</strain>
    </source>
</reference>
<gene>
    <name evidence="3" type="ORF">Tcan_03010</name>
    <name evidence="4" type="ORF">TCNE_LOCUS15436</name>
</gene>
<evidence type="ECO:0000313" key="3">
    <source>
        <dbReference type="EMBL" id="KHN75106.1"/>
    </source>
</evidence>
<keyword evidence="5" id="KW-1185">Reference proteome</keyword>
<name>A0A0B2UVH1_TOXCA</name>
<reference evidence="4" key="2">
    <citation type="submission" date="2018-11" db="EMBL/GenBank/DDBJ databases">
        <authorList>
            <consortium name="Pathogen Informatics"/>
        </authorList>
    </citation>
    <scope>NUCLEOTIDE SEQUENCE [LARGE SCALE GENOMIC DNA]</scope>
</reference>
<evidence type="ECO:0000313" key="5">
    <source>
        <dbReference type="Proteomes" id="UP000031036"/>
    </source>
</evidence>
<evidence type="ECO:0000256" key="1">
    <source>
        <dbReference type="SAM" id="MobiDB-lite"/>
    </source>
</evidence>
<evidence type="ECO:0000256" key="2">
    <source>
        <dbReference type="SAM" id="Phobius"/>
    </source>
</evidence>
<dbReference type="EMBL" id="JPKZ01002782">
    <property type="protein sequence ID" value="KHN75106.1"/>
    <property type="molecule type" value="Genomic_DNA"/>
</dbReference>
<sequence>MAATLCSIPFQLVKIVVFVLNAILLIPTTYLLSTMPSDDIWRNVLTVLLFTQSIFLFYLAVYLESSFAFQQTSKLKVQATSKCLVMSAKLPINNSHVSVLDVSQLYAYQSDAPSFAIVPLEKTDQLDDARRAENDRLLQNVRTVGCLDAHPTKSIFRVYSLHSSTSQSHQTTTDSHNQFPALPSYYETRQDSVSTSENHPCESRNQF</sequence>
<feature type="compositionally biased region" description="Polar residues" evidence="1">
    <location>
        <begin position="191"/>
        <end position="207"/>
    </location>
</feature>
<dbReference type="Proteomes" id="UP000031036">
    <property type="component" value="Unassembled WGS sequence"/>
</dbReference>
<accession>A0A0B2UVH1</accession>